<keyword evidence="5 8" id="KW-0963">Cytoplasm</keyword>
<dbReference type="PANTHER" id="PTHR42930:SF3">
    <property type="entry name" value="PHOSPHATE-SPECIFIC TRANSPORT SYSTEM ACCESSORY PROTEIN PHOU"/>
    <property type="match status" value="1"/>
</dbReference>
<feature type="domain" description="PhoU" evidence="9">
    <location>
        <begin position="18"/>
        <end position="101"/>
    </location>
</feature>
<dbReference type="NCBIfam" id="TIGR02135">
    <property type="entry name" value="phoU_full"/>
    <property type="match status" value="1"/>
</dbReference>
<evidence type="ECO:0000256" key="2">
    <source>
        <dbReference type="ARBA" id="ARBA00008107"/>
    </source>
</evidence>
<comment type="subunit">
    <text evidence="3 8">Homodimer.</text>
</comment>
<dbReference type="AlphaFoldDB" id="A0A7C5KEV7"/>
<evidence type="ECO:0000256" key="1">
    <source>
        <dbReference type="ARBA" id="ARBA00004496"/>
    </source>
</evidence>
<dbReference type="FunFam" id="1.20.58.220:FF:000004">
    <property type="entry name" value="Phosphate-specific transport system accessory protein PhoU"/>
    <property type="match status" value="1"/>
</dbReference>
<gene>
    <name evidence="10" type="primary">phoU</name>
    <name evidence="10" type="ORF">ENL70_03310</name>
</gene>
<keyword evidence="4 8" id="KW-0813">Transport</keyword>
<dbReference type="PIRSF" id="PIRSF003107">
    <property type="entry name" value="PhoU"/>
    <property type="match status" value="1"/>
</dbReference>
<sequence>MKRHFDIEIRELTKKLFEMTTIVERAIDLVILSILERDSRIAQEVIESEKMTDELEIEIEEQCMTMLALYQPVAKNLRYIVMIMRIIVDLERMSDETKNIALAAINLLKDPPIEIFMQRIPDMAKKVKVMVRDAITSLVERSEEIAMSVIENDDAVDEDYHNILNSLLKELSERKLNCERIIDWLFITRHFERLGDHATNIAEDVLYIVRGKNVKHMKPQF</sequence>
<dbReference type="GO" id="GO:0030643">
    <property type="term" value="P:intracellular phosphate ion homeostasis"/>
    <property type="evidence" value="ECO:0007669"/>
    <property type="project" value="InterPro"/>
</dbReference>
<keyword evidence="6 8" id="KW-0592">Phosphate transport</keyword>
<evidence type="ECO:0000313" key="10">
    <source>
        <dbReference type="EMBL" id="HHI65562.1"/>
    </source>
</evidence>
<evidence type="ECO:0000256" key="3">
    <source>
        <dbReference type="ARBA" id="ARBA00011738"/>
    </source>
</evidence>
<dbReference type="Gene3D" id="1.20.58.220">
    <property type="entry name" value="Phosphate transport system protein phou homolog 2, domain 2"/>
    <property type="match status" value="1"/>
</dbReference>
<dbReference type="Pfam" id="PF01895">
    <property type="entry name" value="PhoU"/>
    <property type="match status" value="2"/>
</dbReference>
<dbReference type="SUPFAM" id="SSF109755">
    <property type="entry name" value="PhoU-like"/>
    <property type="match status" value="1"/>
</dbReference>
<evidence type="ECO:0000256" key="5">
    <source>
        <dbReference type="ARBA" id="ARBA00022490"/>
    </source>
</evidence>
<accession>A0A7C5KEV7</accession>
<comment type="caution">
    <text evidence="10">The sequence shown here is derived from an EMBL/GenBank/DDBJ whole genome shotgun (WGS) entry which is preliminary data.</text>
</comment>
<organism evidence="10">
    <name type="scientific">Thermodesulfobium narugense</name>
    <dbReference type="NCBI Taxonomy" id="184064"/>
    <lineage>
        <taxon>Bacteria</taxon>
        <taxon>Pseudomonadati</taxon>
        <taxon>Thermodesulfobiota</taxon>
        <taxon>Thermodesulfobiia</taxon>
        <taxon>Thermodesulfobiales</taxon>
        <taxon>Thermodesulfobiaceae</taxon>
        <taxon>Thermodesulfobium</taxon>
    </lineage>
</organism>
<reference evidence="10" key="1">
    <citation type="journal article" date="2020" name="mSystems">
        <title>Genome- and Community-Level Interaction Insights into Carbon Utilization and Element Cycling Functions of Hydrothermarchaeota in Hydrothermal Sediment.</title>
        <authorList>
            <person name="Zhou Z."/>
            <person name="Liu Y."/>
            <person name="Xu W."/>
            <person name="Pan J."/>
            <person name="Luo Z.H."/>
            <person name="Li M."/>
        </authorList>
    </citation>
    <scope>NUCLEOTIDE SEQUENCE [LARGE SCALE GENOMIC DNA]</scope>
    <source>
        <strain evidence="10">SpSt-1019</strain>
    </source>
</reference>
<comment type="similarity">
    <text evidence="2 8">Belongs to the PhoU family.</text>
</comment>
<dbReference type="InterPro" id="IPR038078">
    <property type="entry name" value="PhoU-like_sf"/>
</dbReference>
<comment type="subcellular location">
    <subcellularLocation>
        <location evidence="1 8">Cytoplasm</location>
    </subcellularLocation>
</comment>
<proteinExistence type="inferred from homology"/>
<dbReference type="EMBL" id="DRUY01000117">
    <property type="protein sequence ID" value="HHI65562.1"/>
    <property type="molecule type" value="Genomic_DNA"/>
</dbReference>
<dbReference type="InterPro" id="IPR026022">
    <property type="entry name" value="PhoU_dom"/>
</dbReference>
<dbReference type="GO" id="GO:0006817">
    <property type="term" value="P:phosphate ion transport"/>
    <property type="evidence" value="ECO:0007669"/>
    <property type="project" value="UniProtKB-KW"/>
</dbReference>
<comment type="function">
    <text evidence="7 8">Plays a role in the regulation of phosphate uptake.</text>
</comment>
<dbReference type="GO" id="GO:0045936">
    <property type="term" value="P:negative regulation of phosphate metabolic process"/>
    <property type="evidence" value="ECO:0007669"/>
    <property type="project" value="InterPro"/>
</dbReference>
<evidence type="ECO:0000256" key="7">
    <source>
        <dbReference type="ARBA" id="ARBA00056181"/>
    </source>
</evidence>
<feature type="domain" description="PhoU" evidence="9">
    <location>
        <begin position="120"/>
        <end position="205"/>
    </location>
</feature>
<evidence type="ECO:0000259" key="9">
    <source>
        <dbReference type="Pfam" id="PF01895"/>
    </source>
</evidence>
<name>A0A7C5KEV7_9BACT</name>
<protein>
    <recommendedName>
        <fullName evidence="8">Phosphate-specific transport system accessory protein PhoU</fullName>
    </recommendedName>
</protein>
<dbReference type="InterPro" id="IPR028366">
    <property type="entry name" value="PhoU"/>
</dbReference>
<evidence type="ECO:0000256" key="8">
    <source>
        <dbReference type="PIRNR" id="PIRNR003107"/>
    </source>
</evidence>
<evidence type="ECO:0000256" key="4">
    <source>
        <dbReference type="ARBA" id="ARBA00022448"/>
    </source>
</evidence>
<dbReference type="GO" id="GO:0005737">
    <property type="term" value="C:cytoplasm"/>
    <property type="evidence" value="ECO:0007669"/>
    <property type="project" value="UniProtKB-SubCell"/>
</dbReference>
<dbReference type="PANTHER" id="PTHR42930">
    <property type="entry name" value="PHOSPHATE-SPECIFIC TRANSPORT SYSTEM ACCESSORY PROTEIN PHOU"/>
    <property type="match status" value="1"/>
</dbReference>
<evidence type="ECO:0000256" key="6">
    <source>
        <dbReference type="ARBA" id="ARBA00022592"/>
    </source>
</evidence>